<dbReference type="RefSeq" id="WP_097108113.1">
    <property type="nucleotide sequence ID" value="NZ_OCPC01000003.1"/>
</dbReference>
<feature type="region of interest" description="Disordered" evidence="1">
    <location>
        <begin position="1"/>
        <end position="38"/>
    </location>
</feature>
<dbReference type="OrthoDB" id="7907761at2"/>
<sequence length="146" mass="15738">MAADTQPMPMQGLPRPAPEHRTAQAHSSSRLQKEHTPARTTPLALELVELELALDLSDIADRGFSDAVRDAAREIGGEYLFDLPASGLVEDAQRIAVVCLSRDQGGRFGLVLLSSNGDRVEAVEADESTLGLVQFARAFVSVLEKL</sequence>
<keyword evidence="3" id="KW-1185">Reference proteome</keyword>
<evidence type="ECO:0000313" key="3">
    <source>
        <dbReference type="Proteomes" id="UP000219465"/>
    </source>
</evidence>
<name>A0A286IEC4_9HYPH</name>
<protein>
    <submittedName>
        <fullName evidence="2">Uncharacterized protein</fullName>
    </submittedName>
</protein>
<evidence type="ECO:0000313" key="2">
    <source>
        <dbReference type="EMBL" id="SOE17634.1"/>
    </source>
</evidence>
<dbReference type="Proteomes" id="UP000219465">
    <property type="component" value="Unassembled WGS sequence"/>
</dbReference>
<proteinExistence type="predicted"/>
<organism evidence="2 3">
    <name type="scientific">Hoeflea halophila</name>
    <dbReference type="NCBI Taxonomy" id="714899"/>
    <lineage>
        <taxon>Bacteria</taxon>
        <taxon>Pseudomonadati</taxon>
        <taxon>Pseudomonadota</taxon>
        <taxon>Alphaproteobacteria</taxon>
        <taxon>Hyphomicrobiales</taxon>
        <taxon>Rhizobiaceae</taxon>
        <taxon>Hoeflea</taxon>
    </lineage>
</organism>
<dbReference type="AlphaFoldDB" id="A0A286IEC4"/>
<accession>A0A286IEC4</accession>
<reference evidence="3" key="1">
    <citation type="submission" date="2017-08" db="EMBL/GenBank/DDBJ databases">
        <authorList>
            <person name="Varghese N."/>
            <person name="Submissions S."/>
        </authorList>
    </citation>
    <scope>NUCLEOTIDE SEQUENCE [LARGE SCALE GENOMIC DNA]</scope>
    <source>
        <strain evidence="3">KCTC 23107</strain>
    </source>
</reference>
<evidence type="ECO:0000256" key="1">
    <source>
        <dbReference type="SAM" id="MobiDB-lite"/>
    </source>
</evidence>
<dbReference type="EMBL" id="OCPC01000003">
    <property type="protein sequence ID" value="SOE17634.1"/>
    <property type="molecule type" value="Genomic_DNA"/>
</dbReference>
<gene>
    <name evidence="2" type="ORF">SAMN05877838_2537</name>
</gene>